<reference evidence="5 6" key="1">
    <citation type="submission" date="2024-11" db="EMBL/GenBank/DDBJ databases">
        <title>Adaptive evolution of stress response genes in parasites aligns with host niche diversity.</title>
        <authorList>
            <person name="Hahn C."/>
            <person name="Resl P."/>
        </authorList>
    </citation>
    <scope>NUCLEOTIDE SEQUENCE [LARGE SCALE GENOMIC DNA]</scope>
    <source>
        <strain evidence="5">EGGRZ-B1_66</strain>
        <tissue evidence="5">Body</tissue>
    </source>
</reference>
<feature type="compositionally biased region" description="Low complexity" evidence="3">
    <location>
        <begin position="115"/>
        <end position="124"/>
    </location>
</feature>
<evidence type="ECO:0000256" key="2">
    <source>
        <dbReference type="PROSITE-ProRule" id="PRU00330"/>
    </source>
</evidence>
<dbReference type="InterPro" id="IPR036388">
    <property type="entry name" value="WH-like_DNA-bd_sf"/>
</dbReference>
<dbReference type="SUPFAM" id="SSF46785">
    <property type="entry name" value="Winged helix' DNA-binding domain"/>
    <property type="match status" value="1"/>
</dbReference>
<accession>A0ABD2PML4</accession>
<dbReference type="EMBL" id="JBJKFK010004722">
    <property type="protein sequence ID" value="KAL3308762.1"/>
    <property type="molecule type" value="Genomic_DNA"/>
</dbReference>
<dbReference type="Pfam" id="PF10557">
    <property type="entry name" value="Cullin_Nedd8"/>
    <property type="match status" value="1"/>
</dbReference>
<proteinExistence type="inferred from homology"/>
<comment type="caution">
    <text evidence="5">The sequence shown here is derived from an EMBL/GenBank/DDBJ whole genome shotgun (WGS) entry which is preliminary data.</text>
</comment>
<name>A0ABD2PML4_9PLAT</name>
<dbReference type="SMART" id="SM00884">
    <property type="entry name" value="Cullin_Nedd8"/>
    <property type="match status" value="1"/>
</dbReference>
<dbReference type="InterPro" id="IPR036390">
    <property type="entry name" value="WH_DNA-bd_sf"/>
</dbReference>
<keyword evidence="1" id="KW-0832">Ubl conjugation</keyword>
<dbReference type="Gene3D" id="3.30.230.130">
    <property type="entry name" value="Cullin, Chain C, Domain 2"/>
    <property type="match status" value="1"/>
</dbReference>
<organism evidence="5 6">
    <name type="scientific">Cichlidogyrus casuarinus</name>
    <dbReference type="NCBI Taxonomy" id="1844966"/>
    <lineage>
        <taxon>Eukaryota</taxon>
        <taxon>Metazoa</taxon>
        <taxon>Spiralia</taxon>
        <taxon>Lophotrochozoa</taxon>
        <taxon>Platyhelminthes</taxon>
        <taxon>Monogenea</taxon>
        <taxon>Monopisthocotylea</taxon>
        <taxon>Dactylogyridea</taxon>
        <taxon>Ancyrocephalidae</taxon>
        <taxon>Cichlidogyrus</taxon>
    </lineage>
</organism>
<feature type="domain" description="Cullin family profile" evidence="4">
    <location>
        <begin position="1"/>
        <end position="175"/>
    </location>
</feature>
<dbReference type="SUPFAM" id="SSF75632">
    <property type="entry name" value="Cullin homology domain"/>
    <property type="match status" value="1"/>
</dbReference>
<dbReference type="Gene3D" id="1.10.10.10">
    <property type="entry name" value="Winged helix-like DNA-binding domain superfamily/Winged helix DNA-binding domain"/>
    <property type="match status" value="1"/>
</dbReference>
<dbReference type="AlphaFoldDB" id="A0ABD2PML4"/>
<dbReference type="Proteomes" id="UP001626550">
    <property type="component" value="Unassembled WGS sequence"/>
</dbReference>
<dbReference type="FunFam" id="1.10.10.10:FF:000091">
    <property type="entry name" value="Cullin 3"/>
    <property type="match status" value="1"/>
</dbReference>
<sequence length="306" mass="35247">MFKDVTLSKHLDAEFNKFKGKKECPLDINVRVLTAGLWPTEKESHSIQLPDEALTAFEVFKKFYLKKYSGRKISLQCNQGTAELSAQFYGKSAMQEPEKSLSAPGGPGGPNEEQGSSTGATSSGKKTKTYSLQVSTYQMVLLMKFNKRNQYTFAELLAETSINEKELQRSLMALALGKSSQRILIKEPKSKRIEPNDVFFVNDAFTSEHFKVKVQNISIKDTEPERHDTRQQIDDNRRYVIEATIVRIMKTRKQLEHNLLLTEVMEQLQSRFRPTPQSIKSRIETLLERGYLMRSEEDRRIYKYLT</sequence>
<dbReference type="Pfam" id="PF26557">
    <property type="entry name" value="Cullin_AB"/>
    <property type="match status" value="1"/>
</dbReference>
<dbReference type="InterPro" id="IPR036317">
    <property type="entry name" value="Cullin_homology_sf"/>
</dbReference>
<evidence type="ECO:0000256" key="1">
    <source>
        <dbReference type="ARBA" id="ARBA00022843"/>
    </source>
</evidence>
<dbReference type="SMART" id="SM00182">
    <property type="entry name" value="CULLIN"/>
    <property type="match status" value="1"/>
</dbReference>
<dbReference type="InterPro" id="IPR045093">
    <property type="entry name" value="Cullin"/>
</dbReference>
<evidence type="ECO:0000313" key="6">
    <source>
        <dbReference type="Proteomes" id="UP001626550"/>
    </source>
</evidence>
<dbReference type="InterPro" id="IPR016158">
    <property type="entry name" value="Cullin_homology"/>
</dbReference>
<dbReference type="InterPro" id="IPR016157">
    <property type="entry name" value="Cullin_CS"/>
</dbReference>
<dbReference type="InterPro" id="IPR019559">
    <property type="entry name" value="Cullin_neddylation_domain"/>
</dbReference>
<evidence type="ECO:0000313" key="5">
    <source>
        <dbReference type="EMBL" id="KAL3308762.1"/>
    </source>
</evidence>
<dbReference type="PROSITE" id="PS50069">
    <property type="entry name" value="CULLIN_2"/>
    <property type="match status" value="1"/>
</dbReference>
<dbReference type="PROSITE" id="PS01256">
    <property type="entry name" value="CULLIN_1"/>
    <property type="match status" value="1"/>
</dbReference>
<feature type="region of interest" description="Disordered" evidence="3">
    <location>
        <begin position="95"/>
        <end position="125"/>
    </location>
</feature>
<gene>
    <name evidence="5" type="primary">CUL3_2</name>
    <name evidence="5" type="ORF">Ciccas_012701</name>
</gene>
<evidence type="ECO:0000256" key="3">
    <source>
        <dbReference type="SAM" id="MobiDB-lite"/>
    </source>
</evidence>
<dbReference type="InterPro" id="IPR059120">
    <property type="entry name" value="Cullin-like_AB"/>
</dbReference>
<keyword evidence="6" id="KW-1185">Reference proteome</keyword>
<evidence type="ECO:0000259" key="4">
    <source>
        <dbReference type="PROSITE" id="PS50069"/>
    </source>
</evidence>
<dbReference type="PANTHER" id="PTHR11932">
    <property type="entry name" value="CULLIN"/>
    <property type="match status" value="1"/>
</dbReference>
<comment type="similarity">
    <text evidence="2">Belongs to the cullin family.</text>
</comment>
<protein>
    <submittedName>
        <fullName evidence="5">Cullin-3</fullName>
    </submittedName>
</protein>